<dbReference type="GO" id="GO:0008270">
    <property type="term" value="F:zinc ion binding"/>
    <property type="evidence" value="ECO:0007669"/>
    <property type="project" value="InterPro"/>
</dbReference>
<dbReference type="Pfam" id="PF01433">
    <property type="entry name" value="Peptidase_M1"/>
    <property type="match status" value="1"/>
</dbReference>
<keyword evidence="4" id="KW-0805">Transcription regulation</keyword>
<dbReference type="GO" id="GO:0005669">
    <property type="term" value="C:transcription factor TFIID complex"/>
    <property type="evidence" value="ECO:0007669"/>
    <property type="project" value="InterPro"/>
</dbReference>
<dbReference type="EMBL" id="CAJNOJ010000018">
    <property type="protein sequence ID" value="CAF0829128.1"/>
    <property type="molecule type" value="Genomic_DNA"/>
</dbReference>
<evidence type="ECO:0000313" key="12">
    <source>
        <dbReference type="EMBL" id="CAF0829128.1"/>
    </source>
</evidence>
<feature type="region of interest" description="Disordered" evidence="8">
    <location>
        <begin position="721"/>
        <end position="740"/>
    </location>
</feature>
<evidence type="ECO:0000256" key="4">
    <source>
        <dbReference type="ARBA" id="ARBA00023015"/>
    </source>
</evidence>
<evidence type="ECO:0000256" key="2">
    <source>
        <dbReference type="ARBA" id="ARBA00010937"/>
    </source>
</evidence>
<dbReference type="SUPFAM" id="SSF55486">
    <property type="entry name" value="Metalloproteases ('zincins'), catalytic domain"/>
    <property type="match status" value="1"/>
</dbReference>
<keyword evidence="6" id="KW-0539">Nucleus</keyword>
<dbReference type="AlphaFoldDB" id="A0A813UH91"/>
<dbReference type="InterPro" id="IPR057345">
    <property type="entry name" value="Ig-like_TAF2"/>
</dbReference>
<dbReference type="Proteomes" id="UP000663828">
    <property type="component" value="Unassembled WGS sequence"/>
</dbReference>
<dbReference type="PANTHER" id="PTHR15137">
    <property type="entry name" value="TRANSCRIPTION INITIATION FACTOR TFIID"/>
    <property type="match status" value="1"/>
</dbReference>
<dbReference type="GO" id="GO:0000976">
    <property type="term" value="F:transcription cis-regulatory region binding"/>
    <property type="evidence" value="ECO:0007669"/>
    <property type="project" value="TreeGrafter"/>
</dbReference>
<dbReference type="Pfam" id="PF25577">
    <property type="entry name" value="TPR_TAF2_C"/>
    <property type="match status" value="2"/>
</dbReference>
<feature type="domain" description="Transcription initiation factor TFIID subunit 2 TPR repeats" evidence="11">
    <location>
        <begin position="742"/>
        <end position="1005"/>
    </location>
</feature>
<dbReference type="InterPro" id="IPR014782">
    <property type="entry name" value="Peptidase_M1_dom"/>
</dbReference>
<evidence type="ECO:0000256" key="5">
    <source>
        <dbReference type="ARBA" id="ARBA00023163"/>
    </source>
</evidence>
<reference evidence="12" key="1">
    <citation type="submission" date="2021-02" db="EMBL/GenBank/DDBJ databases">
        <authorList>
            <person name="Nowell W R."/>
        </authorList>
    </citation>
    <scope>NUCLEOTIDE SEQUENCE</scope>
</reference>
<comment type="caution">
    <text evidence="12">The sequence shown here is derived from an EMBL/GenBank/DDBJ whole genome shotgun (WGS) entry which is preliminary data.</text>
</comment>
<dbReference type="CDD" id="cd09839">
    <property type="entry name" value="M1_like_TAF2"/>
    <property type="match status" value="1"/>
</dbReference>
<dbReference type="InterPro" id="IPR057991">
    <property type="entry name" value="TPR_TAF2_C"/>
</dbReference>
<dbReference type="SUPFAM" id="SSF63737">
    <property type="entry name" value="Leukotriene A4 hydrolase N-terminal domain"/>
    <property type="match status" value="1"/>
</dbReference>
<evidence type="ECO:0000313" key="14">
    <source>
        <dbReference type="Proteomes" id="UP000663828"/>
    </source>
</evidence>
<evidence type="ECO:0000256" key="6">
    <source>
        <dbReference type="ARBA" id="ARBA00023242"/>
    </source>
</evidence>
<comment type="similarity">
    <text evidence="2">Belongs to the TAF2 family.</text>
</comment>
<keyword evidence="14" id="KW-1185">Reference proteome</keyword>
<dbReference type="InterPro" id="IPR016024">
    <property type="entry name" value="ARM-type_fold"/>
</dbReference>
<feature type="domain" description="Transcription initiation factor TFIID subunit 2 Ig-like" evidence="10">
    <location>
        <begin position="515"/>
        <end position="633"/>
    </location>
</feature>
<dbReference type="InterPro" id="IPR027268">
    <property type="entry name" value="Peptidase_M4/M1_CTD_sf"/>
</dbReference>
<dbReference type="GO" id="GO:0016251">
    <property type="term" value="F:RNA polymerase II general transcription initiation factor activity"/>
    <property type="evidence" value="ECO:0007669"/>
    <property type="project" value="TreeGrafter"/>
</dbReference>
<dbReference type="Gene3D" id="2.60.40.1730">
    <property type="entry name" value="tricorn interacting facor f3 domain"/>
    <property type="match status" value="1"/>
</dbReference>
<sequence>MELEELRQVTRSFVLSHQTLCITGVSFDKRCLVGYTELTLHSLVKNFNVIKLNARQLTIYAVTINGERNVEFSYDDPNMQTFLEDDPRRDLSSALKRQQRFSEYVDPDEGNGELTIFIPSSLQQHADSATTNHEANLNNTVYKVTIDFSLEQPETGIHFFVPDDDAKVSRLSRHLFTTGHDARLWFPCVDSYCEPSTWTIDVTVEESLTVVASGELVECTTQNEMKTYRFYLSTPAPAPFIGLAIGAFESVVDSNTQEITNYCLPGLLTLLTNTTSFVHEPLEYFEELLNASCQYPNYKQVFVTEPFAECTPFASMAIFNVNLLYPSTVIEATWHARTQMAFALANQFFGCFITMRSWRDWWLLKGLALYLTNIYTRRAFGNNEYRYNLNRDMMEVIRYEREENPIRLDFAPIKSESDLSNVNNRRGTMMSSHYLEVAAKKAHLVVRMIDDFIGREIMMQILNKLMCLATTACLKDASLSSRSRLHISSKSFSRVVSTLTTKDIQALLTQWVYESGCPRLIGSFTFSRKRNVVELEIKQDTTVKGSKKFLGSLVIRVQELEGSFSQTILLEDSVTKYELTCHSKVRRNKKKKIPLLSGDEVDMDLNQMDVECPILWIRIDPDLKIIRELQFDQADFNWQYELRYERDILSQFEALEALKRYPSQNTRETLGTVLDSSTCFYRVRIECAHVLTHIANSMANTWTGTLATLSFFRRVFMSTNSTSSSASTTTSSTNPSSSTAPVTHIVRINDFSNSQMYMIQKMIPQAIALQRNKDRVCPSEVINFLFELIHYNENSKNRFSDAFYRSSLIDALGNTLTNVGLTSTTTNVDLLLNHTLDNNTKRIFDEILLQLNFDKIIPSYGFCVTCSCLQILHKLYVISGIPIDINVFYEYAMYGIFDRVRLTACEILVEQIETRMNPDVLDYILTLIETDPDYNLRRKILQHLCRHPPFRQNQTCPLNNSSTVHRLWSLMTNFSYDNQIRNDLAELYQVMYGLNRPTCLPASNDANESSLRDELDDVSDTVVDIDPERLSHFRLARYTDDTKAAATKLASTSSK</sequence>
<evidence type="ECO:0000259" key="10">
    <source>
        <dbReference type="Pfam" id="PF25316"/>
    </source>
</evidence>
<feature type="domain" description="Peptidase M1 membrane alanine aminopeptidase" evidence="9">
    <location>
        <begin position="279"/>
        <end position="466"/>
    </location>
</feature>
<dbReference type="InterPro" id="IPR042097">
    <property type="entry name" value="Aminopeptidase_N-like_N_sf"/>
</dbReference>
<dbReference type="Proteomes" id="UP000663852">
    <property type="component" value="Unassembled WGS sequence"/>
</dbReference>
<organism evidence="12 15">
    <name type="scientific">Adineta ricciae</name>
    <name type="common">Rotifer</name>
    <dbReference type="NCBI Taxonomy" id="249248"/>
    <lineage>
        <taxon>Eukaryota</taxon>
        <taxon>Metazoa</taxon>
        <taxon>Spiralia</taxon>
        <taxon>Gnathifera</taxon>
        <taxon>Rotifera</taxon>
        <taxon>Eurotatoria</taxon>
        <taxon>Bdelloidea</taxon>
        <taxon>Adinetida</taxon>
        <taxon>Adinetidae</taxon>
        <taxon>Adineta</taxon>
    </lineage>
</organism>
<name>A0A813UH91_ADIRI</name>
<evidence type="ECO:0000256" key="8">
    <source>
        <dbReference type="SAM" id="MobiDB-lite"/>
    </source>
</evidence>
<comment type="subcellular location">
    <subcellularLocation>
        <location evidence="1">Nucleus</location>
    </subcellularLocation>
</comment>
<evidence type="ECO:0000259" key="11">
    <source>
        <dbReference type="Pfam" id="PF25577"/>
    </source>
</evidence>
<proteinExistence type="inferred from homology"/>
<dbReference type="Pfam" id="PF25316">
    <property type="entry name" value="TAF2_3rd"/>
    <property type="match status" value="1"/>
</dbReference>
<protein>
    <recommendedName>
        <fullName evidence="3">Transcription initiation factor TFIID subunit 2</fullName>
    </recommendedName>
    <alternativeName>
        <fullName evidence="7">Transcription initiation factor TFIID 150 kDa subunit</fullName>
    </alternativeName>
</protein>
<dbReference type="InterPro" id="IPR037813">
    <property type="entry name" value="TAF2"/>
</dbReference>
<evidence type="ECO:0000256" key="3">
    <source>
        <dbReference type="ARBA" id="ARBA00017363"/>
    </source>
</evidence>
<evidence type="ECO:0000259" key="9">
    <source>
        <dbReference type="Pfam" id="PF01433"/>
    </source>
</evidence>
<gene>
    <name evidence="12" type="ORF">EDS130_LOCUS6244</name>
    <name evidence="13" type="ORF">XAT740_LOCUS5335</name>
</gene>
<dbReference type="GO" id="GO:0003682">
    <property type="term" value="F:chromatin binding"/>
    <property type="evidence" value="ECO:0007669"/>
    <property type="project" value="TreeGrafter"/>
</dbReference>
<dbReference type="PANTHER" id="PTHR15137:SF9">
    <property type="entry name" value="TRANSCRIPTION INITIATION FACTOR TFIID SUBUNIT 2"/>
    <property type="match status" value="1"/>
</dbReference>
<dbReference type="OrthoDB" id="308861at2759"/>
<keyword evidence="5" id="KW-0804">Transcription</keyword>
<evidence type="ECO:0000313" key="13">
    <source>
        <dbReference type="EMBL" id="CAF0848120.1"/>
    </source>
</evidence>
<evidence type="ECO:0000313" key="15">
    <source>
        <dbReference type="Proteomes" id="UP000663852"/>
    </source>
</evidence>
<dbReference type="EMBL" id="CAJNOR010000228">
    <property type="protein sequence ID" value="CAF0848120.1"/>
    <property type="molecule type" value="Genomic_DNA"/>
</dbReference>
<dbReference type="SUPFAM" id="SSF48371">
    <property type="entry name" value="ARM repeat"/>
    <property type="match status" value="1"/>
</dbReference>
<evidence type="ECO:0000256" key="7">
    <source>
        <dbReference type="ARBA" id="ARBA00033345"/>
    </source>
</evidence>
<dbReference type="GO" id="GO:0008237">
    <property type="term" value="F:metallopeptidase activity"/>
    <property type="evidence" value="ECO:0007669"/>
    <property type="project" value="InterPro"/>
</dbReference>
<feature type="domain" description="Transcription initiation factor TFIID subunit 2 TPR repeats" evidence="11">
    <location>
        <begin position="635"/>
        <end position="721"/>
    </location>
</feature>
<accession>A0A813UH91</accession>
<evidence type="ECO:0000256" key="1">
    <source>
        <dbReference type="ARBA" id="ARBA00004123"/>
    </source>
</evidence>
<dbReference type="Gene3D" id="1.10.390.10">
    <property type="entry name" value="Neutral Protease Domain 2"/>
    <property type="match status" value="1"/>
</dbReference>
<dbReference type="GO" id="GO:0006367">
    <property type="term" value="P:transcription initiation at RNA polymerase II promoter"/>
    <property type="evidence" value="ECO:0007669"/>
    <property type="project" value="TreeGrafter"/>
</dbReference>